<dbReference type="Proteomes" id="UP001235966">
    <property type="component" value="Unassembled WGS sequence"/>
</dbReference>
<reference evidence="1 2" key="1">
    <citation type="submission" date="2023-07" db="EMBL/GenBank/DDBJ databases">
        <title>Sequencing the genomes of 1000 actinobacteria strains.</title>
        <authorList>
            <person name="Klenk H.-P."/>
        </authorList>
    </citation>
    <scope>NUCLEOTIDE SEQUENCE [LARGE SCALE GENOMIC DNA]</scope>
    <source>
        <strain evidence="1 2">DSM 102162</strain>
    </source>
</reference>
<sequence>MVGANSALPLLAYIQQQHLPRIILLYSAHQSVPAHYVASILETQLTHVDIVFLKTRTPASTSLTFLNHALDCATSTTQALDYYNQIASSSISGTLTRSLFHKADHGFNVPTLLKSLVFRKHVILNGPPQQIQSASQVLASVDPSRVTLTYYTHDSALPAAYRQFIQSFPNSRQLPAVAEHNQRNTTLEFFIVGPEPLKLRQPIAQCPRCHHALYSEYCPICHTRPHPRRRS</sequence>
<evidence type="ECO:0000313" key="2">
    <source>
        <dbReference type="Proteomes" id="UP001235966"/>
    </source>
</evidence>
<dbReference type="RefSeq" id="WP_278058409.1">
    <property type="nucleotide sequence ID" value="NZ_CP121247.1"/>
</dbReference>
<keyword evidence="2" id="KW-1185">Reference proteome</keyword>
<proteinExistence type="predicted"/>
<protein>
    <submittedName>
        <fullName evidence="1">Uncharacterized protein</fullName>
    </submittedName>
</protein>
<name>A0ABT9NBJ9_9ACTO</name>
<organism evidence="1 2">
    <name type="scientific">Arcanobacterium wilhelmae</name>
    <dbReference type="NCBI Taxonomy" id="1803177"/>
    <lineage>
        <taxon>Bacteria</taxon>
        <taxon>Bacillati</taxon>
        <taxon>Actinomycetota</taxon>
        <taxon>Actinomycetes</taxon>
        <taxon>Actinomycetales</taxon>
        <taxon>Actinomycetaceae</taxon>
        <taxon>Arcanobacterium</taxon>
    </lineage>
</organism>
<comment type="caution">
    <text evidence="1">The sequence shown here is derived from an EMBL/GenBank/DDBJ whole genome shotgun (WGS) entry which is preliminary data.</text>
</comment>
<evidence type="ECO:0000313" key="1">
    <source>
        <dbReference type="EMBL" id="MDP9800880.1"/>
    </source>
</evidence>
<dbReference type="EMBL" id="JAUSQW010000001">
    <property type="protein sequence ID" value="MDP9800880.1"/>
    <property type="molecule type" value="Genomic_DNA"/>
</dbReference>
<gene>
    <name evidence="1" type="ORF">J2S49_000956</name>
</gene>
<accession>A0ABT9NBJ9</accession>